<dbReference type="InterPro" id="IPR011009">
    <property type="entry name" value="Kinase-like_dom_sf"/>
</dbReference>
<evidence type="ECO:0000256" key="6">
    <source>
        <dbReference type="ARBA" id="ARBA00022741"/>
    </source>
</evidence>
<evidence type="ECO:0000256" key="2">
    <source>
        <dbReference type="ARBA" id="ARBA00012513"/>
    </source>
</evidence>
<accession>A0A8S0PH95</accession>
<keyword evidence="3" id="KW-1003">Cell membrane</keyword>
<dbReference type="PROSITE" id="PS00108">
    <property type="entry name" value="PROTEIN_KINASE_ST"/>
    <property type="match status" value="1"/>
</dbReference>
<dbReference type="Gene3D" id="1.10.510.10">
    <property type="entry name" value="Transferase(Phosphotransferase) domain 1"/>
    <property type="match status" value="1"/>
</dbReference>
<keyword evidence="4" id="KW-0723">Serine/threonine-protein kinase</keyword>
<evidence type="ECO:0000256" key="9">
    <source>
        <dbReference type="ARBA" id="ARBA00022840"/>
    </source>
</evidence>
<evidence type="ECO:0000313" key="12">
    <source>
        <dbReference type="Proteomes" id="UP000594638"/>
    </source>
</evidence>
<keyword evidence="3" id="KW-0472">Membrane</keyword>
<keyword evidence="12" id="KW-1185">Reference proteome</keyword>
<dbReference type="FunFam" id="1.10.510.10:FF:000258">
    <property type="entry name" value="Probable serine/threonine-protein kinase PBL8"/>
    <property type="match status" value="1"/>
</dbReference>
<sequence>MAVIKKKMKFRSVFSSCLKIDECPNNPQTKEVVYKKHSSYRRISISDLGSSTLSEDLSASLAGSNLYVFTLQEMKVITQNFSSSNFLGQGGFGPVHKGFIDDRLRPGLKAQPVAVKLLDLDGAQGHREWLTEVIFLGELRHSHLVKLIGYCCEEEHRLLVYEYMPRGSLENQLFKKYSVPLPWSTRMKIALGAAKGLAFLHDAEKPVIYRDFKTSNILLDADYTAKLSDFGLAKDGPDGDHSHVSTRVMGTRGYAAPEYIMTGHLTAASDVYSFGVVLLELLTGKRSVHKTRHHKERNLADWTRPMLKNPRKLTRLIDPRLEGHYSEVGAQKVAALADQCLSHRPKNRPKMCEVIKVLEPLKLLDDIQIGTFVFVVSTDSHLQKESTKESG</sequence>
<dbReference type="GO" id="GO:0006952">
    <property type="term" value="P:defense response"/>
    <property type="evidence" value="ECO:0007669"/>
    <property type="project" value="UniProtKB-KW"/>
</dbReference>
<dbReference type="FunFam" id="3.30.200.20:FF:000228">
    <property type="entry name" value="Serine/threonine-protein kinase BIK1"/>
    <property type="match status" value="1"/>
</dbReference>
<keyword evidence="6" id="KW-0547">Nucleotide-binding</keyword>
<evidence type="ECO:0000313" key="11">
    <source>
        <dbReference type="EMBL" id="CAA2948311.1"/>
    </source>
</evidence>
<keyword evidence="9" id="KW-0067">ATP-binding</keyword>
<keyword evidence="8" id="KW-0611">Plant defense</keyword>
<gene>
    <name evidence="11" type="ORF">OLEA9_A120256</name>
</gene>
<evidence type="ECO:0000256" key="5">
    <source>
        <dbReference type="ARBA" id="ARBA00022679"/>
    </source>
</evidence>
<evidence type="ECO:0000259" key="10">
    <source>
        <dbReference type="PROSITE" id="PS50011"/>
    </source>
</evidence>
<dbReference type="AlphaFoldDB" id="A0A8S0PH95"/>
<organism evidence="11 12">
    <name type="scientific">Olea europaea subsp. europaea</name>
    <dbReference type="NCBI Taxonomy" id="158383"/>
    <lineage>
        <taxon>Eukaryota</taxon>
        <taxon>Viridiplantae</taxon>
        <taxon>Streptophyta</taxon>
        <taxon>Embryophyta</taxon>
        <taxon>Tracheophyta</taxon>
        <taxon>Spermatophyta</taxon>
        <taxon>Magnoliopsida</taxon>
        <taxon>eudicotyledons</taxon>
        <taxon>Gunneridae</taxon>
        <taxon>Pentapetalae</taxon>
        <taxon>asterids</taxon>
        <taxon>lamiids</taxon>
        <taxon>Lamiales</taxon>
        <taxon>Oleaceae</taxon>
        <taxon>Oleeae</taxon>
        <taxon>Olea</taxon>
    </lineage>
</organism>
<comment type="caution">
    <text evidence="11">The sequence shown here is derived from an EMBL/GenBank/DDBJ whole genome shotgun (WGS) entry which is preliminary data.</text>
</comment>
<dbReference type="Gramene" id="OE9A120256T1">
    <property type="protein sequence ID" value="OE9A120256C1"/>
    <property type="gene ID" value="OE9A120256"/>
</dbReference>
<dbReference type="GO" id="GO:0005524">
    <property type="term" value="F:ATP binding"/>
    <property type="evidence" value="ECO:0007669"/>
    <property type="project" value="UniProtKB-KW"/>
</dbReference>
<proteinExistence type="predicted"/>
<evidence type="ECO:0000256" key="4">
    <source>
        <dbReference type="ARBA" id="ARBA00022527"/>
    </source>
</evidence>
<evidence type="ECO:0000256" key="8">
    <source>
        <dbReference type="ARBA" id="ARBA00022821"/>
    </source>
</evidence>
<feature type="domain" description="Protein kinase" evidence="10">
    <location>
        <begin position="81"/>
        <end position="362"/>
    </location>
</feature>
<dbReference type="InterPro" id="IPR001245">
    <property type="entry name" value="Ser-Thr/Tyr_kinase_cat_dom"/>
</dbReference>
<dbReference type="GO" id="GO:0005886">
    <property type="term" value="C:plasma membrane"/>
    <property type="evidence" value="ECO:0007669"/>
    <property type="project" value="UniProtKB-SubCell"/>
</dbReference>
<keyword evidence="5" id="KW-0808">Transferase</keyword>
<dbReference type="PROSITE" id="PS50011">
    <property type="entry name" value="PROTEIN_KINASE_DOM"/>
    <property type="match status" value="1"/>
</dbReference>
<dbReference type="EMBL" id="CACTIH010000069">
    <property type="protein sequence ID" value="CAA2948311.1"/>
    <property type="molecule type" value="Genomic_DNA"/>
</dbReference>
<dbReference type="InterPro" id="IPR008271">
    <property type="entry name" value="Ser/Thr_kinase_AS"/>
</dbReference>
<dbReference type="InterPro" id="IPR000719">
    <property type="entry name" value="Prot_kinase_dom"/>
</dbReference>
<dbReference type="PANTHER" id="PTHR45621">
    <property type="entry name" value="OS01G0588500 PROTEIN-RELATED"/>
    <property type="match status" value="1"/>
</dbReference>
<protein>
    <recommendedName>
        <fullName evidence="2">non-specific serine/threonine protein kinase</fullName>
        <ecNumber evidence="2">2.7.11.1</ecNumber>
    </recommendedName>
</protein>
<dbReference type="SUPFAM" id="SSF56112">
    <property type="entry name" value="Protein kinase-like (PK-like)"/>
    <property type="match status" value="1"/>
</dbReference>
<dbReference type="GO" id="GO:0004674">
    <property type="term" value="F:protein serine/threonine kinase activity"/>
    <property type="evidence" value="ECO:0007669"/>
    <property type="project" value="UniProtKB-KW"/>
</dbReference>
<keyword evidence="7 11" id="KW-0418">Kinase</keyword>
<dbReference type="Proteomes" id="UP000594638">
    <property type="component" value="Unassembled WGS sequence"/>
</dbReference>
<dbReference type="InterPro" id="IPR050823">
    <property type="entry name" value="Plant_Ser_Thr_Prot_Kinase"/>
</dbReference>
<name>A0A8S0PH95_OLEEU</name>
<dbReference type="Pfam" id="PF07714">
    <property type="entry name" value="PK_Tyr_Ser-Thr"/>
    <property type="match status" value="1"/>
</dbReference>
<reference evidence="11 12" key="1">
    <citation type="submission" date="2019-12" db="EMBL/GenBank/DDBJ databases">
        <authorList>
            <person name="Alioto T."/>
            <person name="Alioto T."/>
            <person name="Gomez Garrido J."/>
        </authorList>
    </citation>
    <scope>NUCLEOTIDE SEQUENCE [LARGE SCALE GENOMIC DNA]</scope>
</reference>
<dbReference type="EC" id="2.7.11.1" evidence="2"/>
<evidence type="ECO:0000256" key="1">
    <source>
        <dbReference type="ARBA" id="ARBA00004236"/>
    </source>
</evidence>
<dbReference type="Gene3D" id="3.30.200.20">
    <property type="entry name" value="Phosphorylase Kinase, domain 1"/>
    <property type="match status" value="1"/>
</dbReference>
<comment type="subcellular location">
    <subcellularLocation>
        <location evidence="1">Cell membrane</location>
    </subcellularLocation>
</comment>
<dbReference type="OrthoDB" id="4062651at2759"/>
<evidence type="ECO:0000256" key="3">
    <source>
        <dbReference type="ARBA" id="ARBA00022475"/>
    </source>
</evidence>
<evidence type="ECO:0000256" key="7">
    <source>
        <dbReference type="ARBA" id="ARBA00022777"/>
    </source>
</evidence>